<evidence type="ECO:0000313" key="4">
    <source>
        <dbReference type="Proteomes" id="UP000183788"/>
    </source>
</evidence>
<name>A0A1K1N8A7_9BACT</name>
<evidence type="ECO:0008006" key="5">
    <source>
        <dbReference type="Google" id="ProtNLM"/>
    </source>
</evidence>
<dbReference type="InterPro" id="IPR058792">
    <property type="entry name" value="Beta-barrel_RND_2"/>
</dbReference>
<accession>A0A1K1N8A7</accession>
<sequence>MGNFAIILQNDMKCNFLYSLLLTPGLFLGSCKHPQLEGGVTKKTFVLSDTMLKTIRIDTASIEPVQMELHFSGKVARNVNKQKDVEILVDYTSRHLDDVKEGYKAEIITAALPDKIFYGTVDAVDSSSNAMQLSIKLDDSNKLLKPEMFTKVILHYSEGDDMVAVPENAVIADHSRNYVLVFKDKYNIQLREVETYTTSGETTYISKGLDAGENVISDHQQLIYDALSEN</sequence>
<dbReference type="GO" id="GO:1990281">
    <property type="term" value="C:efflux pump complex"/>
    <property type="evidence" value="ECO:0007669"/>
    <property type="project" value="TreeGrafter"/>
</dbReference>
<dbReference type="Proteomes" id="UP000183788">
    <property type="component" value="Unassembled WGS sequence"/>
</dbReference>
<reference evidence="3 4" key="1">
    <citation type="submission" date="2016-11" db="EMBL/GenBank/DDBJ databases">
        <authorList>
            <person name="Jaros S."/>
            <person name="Januszkiewicz K."/>
            <person name="Wedrychowicz H."/>
        </authorList>
    </citation>
    <scope>NUCLEOTIDE SEQUENCE [LARGE SCALE GENOMIC DNA]</scope>
    <source>
        <strain evidence="3 4">DSM 784</strain>
    </source>
</reference>
<dbReference type="GO" id="GO:0015562">
    <property type="term" value="F:efflux transmembrane transporter activity"/>
    <property type="evidence" value="ECO:0007669"/>
    <property type="project" value="TreeGrafter"/>
</dbReference>
<feature type="domain" description="Multidrug resistance protein MdtA-like C-terminal permuted SH3" evidence="2">
    <location>
        <begin position="163"/>
        <end position="219"/>
    </location>
</feature>
<protein>
    <recommendedName>
        <fullName evidence="5">RND family efflux transporter, MFP subunit</fullName>
    </recommendedName>
</protein>
<dbReference type="EMBL" id="FPIZ01000003">
    <property type="protein sequence ID" value="SFW31698.1"/>
    <property type="molecule type" value="Genomic_DNA"/>
</dbReference>
<organism evidence="3 4">
    <name type="scientific">Chitinophaga sancti</name>
    <dbReference type="NCBI Taxonomy" id="1004"/>
    <lineage>
        <taxon>Bacteria</taxon>
        <taxon>Pseudomonadati</taxon>
        <taxon>Bacteroidota</taxon>
        <taxon>Chitinophagia</taxon>
        <taxon>Chitinophagales</taxon>
        <taxon>Chitinophagaceae</taxon>
        <taxon>Chitinophaga</taxon>
    </lineage>
</organism>
<feature type="domain" description="CusB-like beta-barrel" evidence="1">
    <location>
        <begin position="90"/>
        <end position="155"/>
    </location>
</feature>
<dbReference type="AlphaFoldDB" id="A0A1K1N8A7"/>
<dbReference type="STRING" id="1004.SAMN05661012_01063"/>
<dbReference type="Pfam" id="PF25967">
    <property type="entry name" value="RND-MFP_C"/>
    <property type="match status" value="1"/>
</dbReference>
<dbReference type="Gene3D" id="2.40.420.20">
    <property type="match status" value="1"/>
</dbReference>
<dbReference type="Pfam" id="PF25954">
    <property type="entry name" value="Beta-barrel_RND_2"/>
    <property type="match status" value="1"/>
</dbReference>
<evidence type="ECO:0000259" key="2">
    <source>
        <dbReference type="Pfam" id="PF25967"/>
    </source>
</evidence>
<dbReference type="Gene3D" id="2.40.30.170">
    <property type="match status" value="1"/>
</dbReference>
<evidence type="ECO:0000259" key="1">
    <source>
        <dbReference type="Pfam" id="PF25954"/>
    </source>
</evidence>
<dbReference type="PANTHER" id="PTHR30469">
    <property type="entry name" value="MULTIDRUG RESISTANCE PROTEIN MDTA"/>
    <property type="match status" value="1"/>
</dbReference>
<proteinExistence type="predicted"/>
<gene>
    <name evidence="3" type="ORF">SAMN05661012_01063</name>
</gene>
<evidence type="ECO:0000313" key="3">
    <source>
        <dbReference type="EMBL" id="SFW31698.1"/>
    </source>
</evidence>
<dbReference type="InterPro" id="IPR058627">
    <property type="entry name" value="MdtA-like_C"/>
</dbReference>